<dbReference type="AlphaFoldDB" id="A0A0F5FL72"/>
<name>A0A0F5FL72_9HYPH</name>
<dbReference type="RefSeq" id="WP_046104227.1">
    <property type="nucleotide sequence ID" value="NZ_JZEY01000054.1"/>
</dbReference>
<evidence type="ECO:0000256" key="2">
    <source>
        <dbReference type="SAM" id="Phobius"/>
    </source>
</evidence>
<gene>
    <name evidence="3" type="ORF">VE26_06415</name>
</gene>
<reference evidence="3 4" key="1">
    <citation type="submission" date="2015-03" db="EMBL/GenBank/DDBJ databases">
        <authorList>
            <person name="Hassan Y."/>
            <person name="Lepp D."/>
            <person name="Li X.-Z."/>
            <person name="Zhou T."/>
        </authorList>
    </citation>
    <scope>NUCLEOTIDE SEQUENCE [LARGE SCALE GENOMIC DNA]</scope>
    <source>
        <strain evidence="3 4">IPL18</strain>
    </source>
</reference>
<dbReference type="InterPro" id="IPR052205">
    <property type="entry name" value="FliO/MopB"/>
</dbReference>
<dbReference type="STRING" id="429727.VE26_06415"/>
<proteinExistence type="predicted"/>
<keyword evidence="2" id="KW-1133">Transmembrane helix</keyword>
<keyword evidence="2" id="KW-0812">Transmembrane</keyword>
<dbReference type="Proteomes" id="UP000033649">
    <property type="component" value="Unassembled WGS sequence"/>
</dbReference>
<protein>
    <recommendedName>
        <fullName evidence="5">Flagellar biosynthesis protein FliO</fullName>
    </recommendedName>
</protein>
<accession>A0A0F5FL72</accession>
<sequence>MQFISSLFGGSGNTVLTMLFALGAVIVLIVLAVWLLKVLSKVSGNSVRGRNRRLAVIDTLVIDQKRQLMIVRRDNVEHLILTGGAHDVVVETGIPVEETVAPAGRRPVQQPMARRSGPTTPPPVVDTVRPNAPAPRREPETLLDQLQQSGHAGDRKTRVSLRQTGLLRPLGPETGQNPDIRSVVATDSAKQGERSGTSEGAALEHDGSNEANRG</sequence>
<keyword evidence="2" id="KW-0472">Membrane</keyword>
<evidence type="ECO:0008006" key="5">
    <source>
        <dbReference type="Google" id="ProtNLM"/>
    </source>
</evidence>
<feature type="region of interest" description="Disordered" evidence="1">
    <location>
        <begin position="100"/>
        <end position="137"/>
    </location>
</feature>
<feature type="compositionally biased region" description="Basic and acidic residues" evidence="1">
    <location>
        <begin position="202"/>
        <end position="214"/>
    </location>
</feature>
<feature type="region of interest" description="Disordered" evidence="1">
    <location>
        <begin position="165"/>
        <end position="214"/>
    </location>
</feature>
<dbReference type="PATRIC" id="fig|429727.3.peg.1326"/>
<comment type="caution">
    <text evidence="3">The sequence shown here is derived from an EMBL/GenBank/DDBJ whole genome shotgun (WGS) entry which is preliminary data.</text>
</comment>
<dbReference type="OrthoDB" id="8456606at2"/>
<organism evidence="3 4">
    <name type="scientific">Devosia chinhatensis</name>
    <dbReference type="NCBI Taxonomy" id="429727"/>
    <lineage>
        <taxon>Bacteria</taxon>
        <taxon>Pseudomonadati</taxon>
        <taxon>Pseudomonadota</taxon>
        <taxon>Alphaproteobacteria</taxon>
        <taxon>Hyphomicrobiales</taxon>
        <taxon>Devosiaceae</taxon>
        <taxon>Devosia</taxon>
    </lineage>
</organism>
<dbReference type="PANTHER" id="PTHR38766:SF1">
    <property type="entry name" value="FLAGELLAR PROTEIN FLIO"/>
    <property type="match status" value="1"/>
</dbReference>
<evidence type="ECO:0000313" key="3">
    <source>
        <dbReference type="EMBL" id="KKB09533.1"/>
    </source>
</evidence>
<evidence type="ECO:0000256" key="1">
    <source>
        <dbReference type="SAM" id="MobiDB-lite"/>
    </source>
</evidence>
<evidence type="ECO:0000313" key="4">
    <source>
        <dbReference type="Proteomes" id="UP000033649"/>
    </source>
</evidence>
<dbReference type="PANTHER" id="PTHR38766">
    <property type="entry name" value="FLAGELLAR PROTEIN FLIO"/>
    <property type="match status" value="1"/>
</dbReference>
<feature type="transmembrane region" description="Helical" evidence="2">
    <location>
        <begin position="15"/>
        <end position="36"/>
    </location>
</feature>
<keyword evidence="4" id="KW-1185">Reference proteome</keyword>
<dbReference type="EMBL" id="JZEY01000054">
    <property type="protein sequence ID" value="KKB09533.1"/>
    <property type="molecule type" value="Genomic_DNA"/>
</dbReference>